<comment type="caution">
    <text evidence="2">The sequence shown here is derived from an EMBL/GenBank/DDBJ whole genome shotgun (WGS) entry which is preliminary data.</text>
</comment>
<evidence type="ECO:0000313" key="3">
    <source>
        <dbReference type="Proteomes" id="UP001465976"/>
    </source>
</evidence>
<feature type="compositionally biased region" description="Basic and acidic residues" evidence="1">
    <location>
        <begin position="111"/>
        <end position="125"/>
    </location>
</feature>
<feature type="compositionally biased region" description="Polar residues" evidence="1">
    <location>
        <begin position="83"/>
        <end position="94"/>
    </location>
</feature>
<protein>
    <submittedName>
        <fullName evidence="2">Uncharacterized protein</fullName>
    </submittedName>
</protein>
<dbReference type="EMBL" id="JBAHYK010000259">
    <property type="protein sequence ID" value="KAL0575948.1"/>
    <property type="molecule type" value="Genomic_DNA"/>
</dbReference>
<evidence type="ECO:0000313" key="2">
    <source>
        <dbReference type="EMBL" id="KAL0575948.1"/>
    </source>
</evidence>
<sequence>MSSLPSTLLESIAPFEEVPPVPPPKKKLKPYQGNLSQSTGPSVTAPAKPRSSTATTKPPELPIRKASPLQGTSTGGNKRLNGTKGTQKVITANKNMAVVTGRRNPVGSSTTRKDTDKNANAREARSTLAHGSSVVSARKPSTLLAAICESLAIYSHLYKHNRHQTISSCTLCARDNHT</sequence>
<evidence type="ECO:0000256" key="1">
    <source>
        <dbReference type="SAM" id="MobiDB-lite"/>
    </source>
</evidence>
<gene>
    <name evidence="2" type="ORF">V5O48_006018</name>
</gene>
<proteinExistence type="predicted"/>
<organism evidence="2 3">
    <name type="scientific">Marasmius crinis-equi</name>
    <dbReference type="NCBI Taxonomy" id="585013"/>
    <lineage>
        <taxon>Eukaryota</taxon>
        <taxon>Fungi</taxon>
        <taxon>Dikarya</taxon>
        <taxon>Basidiomycota</taxon>
        <taxon>Agaricomycotina</taxon>
        <taxon>Agaricomycetes</taxon>
        <taxon>Agaricomycetidae</taxon>
        <taxon>Agaricales</taxon>
        <taxon>Marasmiineae</taxon>
        <taxon>Marasmiaceae</taxon>
        <taxon>Marasmius</taxon>
    </lineage>
</organism>
<feature type="compositionally biased region" description="Polar residues" evidence="1">
    <location>
        <begin position="33"/>
        <end position="42"/>
    </location>
</feature>
<name>A0ABR3FKM7_9AGAR</name>
<dbReference type="Proteomes" id="UP001465976">
    <property type="component" value="Unassembled WGS sequence"/>
</dbReference>
<reference evidence="2 3" key="1">
    <citation type="submission" date="2024-02" db="EMBL/GenBank/DDBJ databases">
        <title>A draft genome for the cacao thread blight pathogen Marasmius crinis-equi.</title>
        <authorList>
            <person name="Cohen S.P."/>
            <person name="Baruah I.K."/>
            <person name="Amoako-Attah I."/>
            <person name="Bukari Y."/>
            <person name="Meinhardt L.W."/>
            <person name="Bailey B.A."/>
        </authorList>
    </citation>
    <scope>NUCLEOTIDE SEQUENCE [LARGE SCALE GENOMIC DNA]</scope>
    <source>
        <strain evidence="2 3">GH-76</strain>
    </source>
</reference>
<keyword evidence="3" id="KW-1185">Reference proteome</keyword>
<feature type="region of interest" description="Disordered" evidence="1">
    <location>
        <begin position="1"/>
        <end position="133"/>
    </location>
</feature>
<accession>A0ABR3FKM7</accession>